<accession>A2E0H9</accession>
<keyword evidence="2" id="KW-1185">Reference proteome</keyword>
<dbReference type="Proteomes" id="UP000001542">
    <property type="component" value="Unassembled WGS sequence"/>
</dbReference>
<dbReference type="RefSeq" id="XP_001326082.1">
    <property type="nucleotide sequence ID" value="XM_001326047.1"/>
</dbReference>
<dbReference type="KEGG" id="tva:4771845"/>
<dbReference type="VEuPathDB" id="TrichDB:TVAGG3_0550100"/>
<evidence type="ECO:0000313" key="2">
    <source>
        <dbReference type="Proteomes" id="UP000001542"/>
    </source>
</evidence>
<protein>
    <submittedName>
        <fullName evidence="1">Uncharacterized protein</fullName>
    </submittedName>
</protein>
<dbReference type="AlphaFoldDB" id="A2E0H9"/>
<name>A2E0H9_TRIV3</name>
<dbReference type="InParanoid" id="A2E0H9"/>
<proteinExistence type="predicted"/>
<reference evidence="1" key="2">
    <citation type="journal article" date="2007" name="Science">
        <title>Draft genome sequence of the sexually transmitted pathogen Trichomonas vaginalis.</title>
        <authorList>
            <person name="Carlton J.M."/>
            <person name="Hirt R.P."/>
            <person name="Silva J.C."/>
            <person name="Delcher A.L."/>
            <person name="Schatz M."/>
            <person name="Zhao Q."/>
            <person name="Wortman J.R."/>
            <person name="Bidwell S.L."/>
            <person name="Alsmark U.C.M."/>
            <person name="Besteiro S."/>
            <person name="Sicheritz-Ponten T."/>
            <person name="Noel C.J."/>
            <person name="Dacks J.B."/>
            <person name="Foster P.G."/>
            <person name="Simillion C."/>
            <person name="Van de Peer Y."/>
            <person name="Miranda-Saavedra D."/>
            <person name="Barton G.J."/>
            <person name="Westrop G.D."/>
            <person name="Mueller S."/>
            <person name="Dessi D."/>
            <person name="Fiori P.L."/>
            <person name="Ren Q."/>
            <person name="Paulsen I."/>
            <person name="Zhang H."/>
            <person name="Bastida-Corcuera F.D."/>
            <person name="Simoes-Barbosa A."/>
            <person name="Brown M.T."/>
            <person name="Hayes R.D."/>
            <person name="Mukherjee M."/>
            <person name="Okumura C.Y."/>
            <person name="Schneider R."/>
            <person name="Smith A.J."/>
            <person name="Vanacova S."/>
            <person name="Villalvazo M."/>
            <person name="Haas B.J."/>
            <person name="Pertea M."/>
            <person name="Feldblyum T.V."/>
            <person name="Utterback T.R."/>
            <person name="Shu C.L."/>
            <person name="Osoegawa K."/>
            <person name="de Jong P.J."/>
            <person name="Hrdy I."/>
            <person name="Horvathova L."/>
            <person name="Zubacova Z."/>
            <person name="Dolezal P."/>
            <person name="Malik S.B."/>
            <person name="Logsdon J.M. Jr."/>
            <person name="Henze K."/>
            <person name="Gupta A."/>
            <person name="Wang C.C."/>
            <person name="Dunne R.L."/>
            <person name="Upcroft J.A."/>
            <person name="Upcroft P."/>
            <person name="White O."/>
            <person name="Salzberg S.L."/>
            <person name="Tang P."/>
            <person name="Chiu C.-H."/>
            <person name="Lee Y.-S."/>
            <person name="Embley T.M."/>
            <person name="Coombs G.H."/>
            <person name="Mottram J.C."/>
            <person name="Tachezy J."/>
            <person name="Fraser-Liggett C.M."/>
            <person name="Johnson P.J."/>
        </authorList>
    </citation>
    <scope>NUCLEOTIDE SEQUENCE [LARGE SCALE GENOMIC DNA]</scope>
    <source>
        <strain evidence="1">G3</strain>
    </source>
</reference>
<dbReference type="EMBL" id="DS113279">
    <property type="protein sequence ID" value="EAY13859.1"/>
    <property type="molecule type" value="Genomic_DNA"/>
</dbReference>
<dbReference type="VEuPathDB" id="TrichDB:TVAG_044200"/>
<sequence>MLKRWYQKYGRHAMQKLRCKKFALPKIAHKKGIALPKKNFDVPSFIKKHPYYFFYQLYKGTR</sequence>
<reference evidence="1" key="1">
    <citation type="submission" date="2006-10" db="EMBL/GenBank/DDBJ databases">
        <authorList>
            <person name="Amadeo P."/>
            <person name="Zhao Q."/>
            <person name="Wortman J."/>
            <person name="Fraser-Liggett C."/>
            <person name="Carlton J."/>
        </authorList>
    </citation>
    <scope>NUCLEOTIDE SEQUENCE</scope>
    <source>
        <strain evidence="1">G3</strain>
    </source>
</reference>
<gene>
    <name evidence="1" type="ORF">TVAG_044200</name>
</gene>
<evidence type="ECO:0000313" key="1">
    <source>
        <dbReference type="EMBL" id="EAY13859.1"/>
    </source>
</evidence>
<organism evidence="1 2">
    <name type="scientific">Trichomonas vaginalis (strain ATCC PRA-98 / G3)</name>
    <dbReference type="NCBI Taxonomy" id="412133"/>
    <lineage>
        <taxon>Eukaryota</taxon>
        <taxon>Metamonada</taxon>
        <taxon>Parabasalia</taxon>
        <taxon>Trichomonadida</taxon>
        <taxon>Trichomonadidae</taxon>
        <taxon>Trichomonas</taxon>
    </lineage>
</organism>